<dbReference type="AlphaFoldDB" id="A0A383E863"/>
<feature type="transmembrane region" description="Helical" evidence="1">
    <location>
        <begin position="175"/>
        <end position="207"/>
    </location>
</feature>
<gene>
    <name evidence="2" type="ORF">METZ01_LOCUS505870</name>
</gene>
<proteinExistence type="predicted"/>
<reference evidence="2" key="1">
    <citation type="submission" date="2018-05" db="EMBL/GenBank/DDBJ databases">
        <authorList>
            <person name="Lanie J.A."/>
            <person name="Ng W.-L."/>
            <person name="Kazmierczak K.M."/>
            <person name="Andrzejewski T.M."/>
            <person name="Davidsen T.M."/>
            <person name="Wayne K.J."/>
            <person name="Tettelin H."/>
            <person name="Glass J.I."/>
            <person name="Rusch D."/>
            <person name="Podicherti R."/>
            <person name="Tsui H.-C.T."/>
            <person name="Winkler M.E."/>
        </authorList>
    </citation>
    <scope>NUCLEOTIDE SEQUENCE</scope>
</reference>
<protein>
    <submittedName>
        <fullName evidence="2">Uncharacterized protein</fullName>
    </submittedName>
</protein>
<feature type="transmembrane region" description="Helical" evidence="1">
    <location>
        <begin position="94"/>
        <end position="117"/>
    </location>
</feature>
<evidence type="ECO:0000256" key="1">
    <source>
        <dbReference type="SAM" id="Phobius"/>
    </source>
</evidence>
<organism evidence="2">
    <name type="scientific">marine metagenome</name>
    <dbReference type="NCBI Taxonomy" id="408172"/>
    <lineage>
        <taxon>unclassified sequences</taxon>
        <taxon>metagenomes</taxon>
        <taxon>ecological metagenomes</taxon>
    </lineage>
</organism>
<name>A0A383E863_9ZZZZ</name>
<sequence>MKNFLQNQSSLLIILLFFSVMIWMDLSWSKLSILEMKSIDEYAFHGSLLRVYEGLISFDVKKIFSHGFYSYGSTFFIINGLAAFPWLGETGSSFAIITPRLITTLFMAVTLFIMTKLVEQFHKNIFEKILALFFVIMMPGIWVNAIWFHPDYMMTAFLMASMYMLFRSNEIGDRFYWVSILFWGISVAVKVQAITFAPVLIWSICILKRNNS</sequence>
<feature type="non-terminal residue" evidence="2">
    <location>
        <position position="212"/>
    </location>
</feature>
<keyword evidence="1" id="KW-1133">Transmembrane helix</keyword>
<keyword evidence="1" id="KW-0472">Membrane</keyword>
<keyword evidence="1" id="KW-0812">Transmembrane</keyword>
<feature type="transmembrane region" description="Helical" evidence="1">
    <location>
        <begin position="68"/>
        <end position="88"/>
    </location>
</feature>
<feature type="transmembrane region" description="Helical" evidence="1">
    <location>
        <begin position="129"/>
        <end position="149"/>
    </location>
</feature>
<evidence type="ECO:0000313" key="2">
    <source>
        <dbReference type="EMBL" id="SVE53016.1"/>
    </source>
</evidence>
<feature type="transmembrane region" description="Helical" evidence="1">
    <location>
        <begin position="12"/>
        <end position="28"/>
    </location>
</feature>
<accession>A0A383E863</accession>
<dbReference type="EMBL" id="UINC01223711">
    <property type="protein sequence ID" value="SVE53016.1"/>
    <property type="molecule type" value="Genomic_DNA"/>
</dbReference>